<gene>
    <name evidence="4" type="ORF">JOC86_003774</name>
</gene>
<dbReference type="GO" id="GO:0047423">
    <property type="term" value="F:N-methylhydantoinase (ATP-hydrolyzing) activity"/>
    <property type="evidence" value="ECO:0007669"/>
    <property type="project" value="UniProtKB-EC"/>
</dbReference>
<proteinExistence type="predicted"/>
<name>A0ABS2NI34_9BACI</name>
<evidence type="ECO:0000313" key="4">
    <source>
        <dbReference type="EMBL" id="MBM7587201.1"/>
    </source>
</evidence>
<dbReference type="InterPro" id="IPR045079">
    <property type="entry name" value="Oxoprolinase-like"/>
</dbReference>
<dbReference type="InterPro" id="IPR049517">
    <property type="entry name" value="ACX-like_C"/>
</dbReference>
<dbReference type="EC" id="3.5.2.14" evidence="4"/>
<dbReference type="SUPFAM" id="SSF53067">
    <property type="entry name" value="Actin-like ATPase domain"/>
    <property type="match status" value="1"/>
</dbReference>
<dbReference type="RefSeq" id="WP_205174401.1">
    <property type="nucleotide sequence ID" value="NZ_JAFBDZ010000004.1"/>
</dbReference>
<evidence type="ECO:0000259" key="2">
    <source>
        <dbReference type="Pfam" id="PF05378"/>
    </source>
</evidence>
<organism evidence="4 5">
    <name type="scientific">Rossellomorea pakistanensis</name>
    <dbReference type="NCBI Taxonomy" id="992288"/>
    <lineage>
        <taxon>Bacteria</taxon>
        <taxon>Bacillati</taxon>
        <taxon>Bacillota</taxon>
        <taxon>Bacilli</taxon>
        <taxon>Bacillales</taxon>
        <taxon>Bacillaceae</taxon>
        <taxon>Rossellomorea</taxon>
    </lineage>
</organism>
<keyword evidence="5" id="KW-1185">Reference proteome</keyword>
<comment type="caution">
    <text evidence="4">The sequence shown here is derived from an EMBL/GenBank/DDBJ whole genome shotgun (WGS) entry which is preliminary data.</text>
</comment>
<dbReference type="Pfam" id="PF19278">
    <property type="entry name" value="Hydant_A_C"/>
    <property type="match status" value="1"/>
</dbReference>
<keyword evidence="4" id="KW-0378">Hydrolase</keyword>
<dbReference type="Pfam" id="PF05378">
    <property type="entry name" value="Hydant_A_N"/>
    <property type="match status" value="1"/>
</dbReference>
<evidence type="ECO:0000259" key="3">
    <source>
        <dbReference type="Pfam" id="PF19278"/>
    </source>
</evidence>
<feature type="domain" description="Acetophenone carboxylase-like C-terminal" evidence="3">
    <location>
        <begin position="498"/>
        <end position="670"/>
    </location>
</feature>
<evidence type="ECO:0000313" key="5">
    <source>
        <dbReference type="Proteomes" id="UP001646157"/>
    </source>
</evidence>
<dbReference type="InterPro" id="IPR002821">
    <property type="entry name" value="Hydantoinase_A"/>
</dbReference>
<dbReference type="Proteomes" id="UP001646157">
    <property type="component" value="Unassembled WGS sequence"/>
</dbReference>
<dbReference type="Pfam" id="PF01968">
    <property type="entry name" value="Hydantoinase_A"/>
    <property type="match status" value="1"/>
</dbReference>
<protein>
    <submittedName>
        <fullName evidence="4">N-methylhydantoinase A</fullName>
        <ecNumber evidence="4">3.5.2.14</ecNumber>
    </submittedName>
</protein>
<dbReference type="PANTHER" id="PTHR11365">
    <property type="entry name" value="5-OXOPROLINASE RELATED"/>
    <property type="match status" value="1"/>
</dbReference>
<dbReference type="EMBL" id="JAFBDZ010000004">
    <property type="protein sequence ID" value="MBM7587201.1"/>
    <property type="molecule type" value="Genomic_DNA"/>
</dbReference>
<dbReference type="InterPro" id="IPR043129">
    <property type="entry name" value="ATPase_NBD"/>
</dbReference>
<dbReference type="PANTHER" id="PTHR11365:SF23">
    <property type="entry name" value="HYPOTHETICAL 5-OXOPROLINASE (EUROFUNG)-RELATED"/>
    <property type="match status" value="1"/>
</dbReference>
<evidence type="ECO:0000259" key="1">
    <source>
        <dbReference type="Pfam" id="PF01968"/>
    </source>
</evidence>
<feature type="domain" description="Hydantoinase/oxoprolinase N-terminal" evidence="2">
    <location>
        <begin position="2"/>
        <end position="174"/>
    </location>
</feature>
<dbReference type="InterPro" id="IPR008040">
    <property type="entry name" value="Hydant_A_N"/>
</dbReference>
<sequence length="684" mass="76140">MRVATDIGGTFTDCVYIDQNGDVGFSKSHSTPPNFEQGVMDVLRKSELNMKDISTFIHGSTVVINTLTERKGVKTALITTKGMRDVIEIARGNRPDLYNFRYQKPKPFVPRYLRQEVEERLNYKGEIIAPLNEEDLVSVIEYLREENVEAIAVAFLHSYRNDIHEQKAVQIIRELWPEVAVTASSEITREWREYERTNTTVLNSYVKPIATSYLERLKEKLHSNGIEGSTYIMRSNGGTSSFEQAKETPIALVESGPVAGILGAAVLGEMIGEKNILAFDIGGTTAKCSLIHQGEVKVSTDYYIEKNDRYAGYPIKTPVVEIVEIGNGGGSIARIDESGSLKVGPQSAGSTPGPIAYGNGGEEPTTTDAHLVTGRLSPKNFENLVDMKSIKEIIENKIAQSFSSSTDDAAMGIIQIANSNMLNALKLISVRKGYDPREFSMIAFGGGGPMHAPALAKELGIKKVIIPMASSVFSAWGMLMTDLRSDYLKTSILSFQKNSMENLNQALADMEEKSIQHFIEHQKHSEIIVQRYVDMRYQGQEHTVKVPLNTNKVEVEEIEEIVNQFHNLHEQHYSFSLPKASTEIVNIHLTLFGVVSKPIIKEQEVTGKPLKNALKEKRSVYYENEGWLSINIYDRNQLEPGMNIEGPAIVEEESSSTVIYPGQSIEVDRFGNLVVETEGIDYEA</sequence>
<accession>A0ABS2NI34</accession>
<feature type="domain" description="Hydantoinase A/oxoprolinase" evidence="1">
    <location>
        <begin position="196"/>
        <end position="486"/>
    </location>
</feature>
<reference evidence="4 5" key="1">
    <citation type="submission" date="2021-01" db="EMBL/GenBank/DDBJ databases">
        <title>Genomic Encyclopedia of Type Strains, Phase IV (KMG-IV): sequencing the most valuable type-strain genomes for metagenomic binning, comparative biology and taxonomic classification.</title>
        <authorList>
            <person name="Goeker M."/>
        </authorList>
    </citation>
    <scope>NUCLEOTIDE SEQUENCE [LARGE SCALE GENOMIC DNA]</scope>
    <source>
        <strain evidence="4 5">DSM 24834</strain>
    </source>
</reference>